<feature type="non-terminal residue" evidence="9">
    <location>
        <position position="1"/>
    </location>
</feature>
<evidence type="ECO:0000259" key="7">
    <source>
        <dbReference type="Pfam" id="PF00479"/>
    </source>
</evidence>
<feature type="non-terminal residue" evidence="9">
    <location>
        <position position="271"/>
    </location>
</feature>
<evidence type="ECO:0000259" key="8">
    <source>
        <dbReference type="Pfam" id="PF02781"/>
    </source>
</evidence>
<dbReference type="Gene3D" id="3.40.50.720">
    <property type="entry name" value="NAD(P)-binding Rossmann-like Domain"/>
    <property type="match status" value="1"/>
</dbReference>
<dbReference type="PANTHER" id="PTHR23429">
    <property type="entry name" value="GLUCOSE-6-PHOSPHATE 1-DEHYDROGENASE G6PD"/>
    <property type="match status" value="1"/>
</dbReference>
<dbReference type="EMBL" id="BARU01026704">
    <property type="protein sequence ID" value="GAH65801.1"/>
    <property type="molecule type" value="Genomic_DNA"/>
</dbReference>
<dbReference type="InterPro" id="IPR022675">
    <property type="entry name" value="G6P_DH_C"/>
</dbReference>
<comment type="caution">
    <text evidence="9">The sequence shown here is derived from an EMBL/GenBank/DDBJ whole genome shotgun (WGS) entry which is preliminary data.</text>
</comment>
<dbReference type="Gene3D" id="3.30.360.10">
    <property type="entry name" value="Dihydrodipicolinate Reductase, domain 2"/>
    <property type="match status" value="1"/>
</dbReference>
<dbReference type="Pfam" id="PF00479">
    <property type="entry name" value="G6PD_N"/>
    <property type="match status" value="1"/>
</dbReference>
<dbReference type="GO" id="GO:0004345">
    <property type="term" value="F:glucose-6-phosphate dehydrogenase activity"/>
    <property type="evidence" value="ECO:0007669"/>
    <property type="project" value="InterPro"/>
</dbReference>
<keyword evidence="3" id="KW-0313">Glucose metabolism</keyword>
<dbReference type="AlphaFoldDB" id="X1H6I0"/>
<keyword evidence="6" id="KW-0119">Carbohydrate metabolism</keyword>
<keyword evidence="5" id="KW-0560">Oxidoreductase</keyword>
<dbReference type="PROSITE" id="PS00069">
    <property type="entry name" value="G6P_DEHYDROGENASE"/>
    <property type="match status" value="1"/>
</dbReference>
<dbReference type="GO" id="GO:0050661">
    <property type="term" value="F:NADP binding"/>
    <property type="evidence" value="ECO:0007669"/>
    <property type="project" value="InterPro"/>
</dbReference>
<dbReference type="GO" id="GO:0006006">
    <property type="term" value="P:glucose metabolic process"/>
    <property type="evidence" value="ECO:0007669"/>
    <property type="project" value="UniProtKB-KW"/>
</dbReference>
<dbReference type="GO" id="GO:0005829">
    <property type="term" value="C:cytosol"/>
    <property type="evidence" value="ECO:0007669"/>
    <property type="project" value="TreeGrafter"/>
</dbReference>
<dbReference type="InterPro" id="IPR036291">
    <property type="entry name" value="NAD(P)-bd_dom_sf"/>
</dbReference>
<reference evidence="9" key="1">
    <citation type="journal article" date="2014" name="Front. Microbiol.">
        <title>High frequency of phylogenetically diverse reductive dehalogenase-homologous genes in deep subseafloor sedimentary metagenomes.</title>
        <authorList>
            <person name="Kawai M."/>
            <person name="Futagami T."/>
            <person name="Toyoda A."/>
            <person name="Takaki Y."/>
            <person name="Nishi S."/>
            <person name="Hori S."/>
            <person name="Arai W."/>
            <person name="Tsubouchi T."/>
            <person name="Morono Y."/>
            <person name="Uchiyama I."/>
            <person name="Ito T."/>
            <person name="Fujiyama A."/>
            <person name="Inagaki F."/>
            <person name="Takami H."/>
        </authorList>
    </citation>
    <scope>NUCLEOTIDE SEQUENCE</scope>
    <source>
        <strain evidence="9">Expedition CK06-06</strain>
    </source>
</reference>
<dbReference type="InterPro" id="IPR022674">
    <property type="entry name" value="G6P_DH_NAD-bd"/>
</dbReference>
<evidence type="ECO:0000256" key="1">
    <source>
        <dbReference type="ARBA" id="ARBA00004937"/>
    </source>
</evidence>
<feature type="domain" description="Glucose-6-phosphate dehydrogenase C-terminal" evidence="8">
    <location>
        <begin position="106"/>
        <end position="271"/>
    </location>
</feature>
<evidence type="ECO:0000256" key="4">
    <source>
        <dbReference type="ARBA" id="ARBA00022857"/>
    </source>
</evidence>
<keyword evidence="4" id="KW-0521">NADP</keyword>
<evidence type="ECO:0000256" key="3">
    <source>
        <dbReference type="ARBA" id="ARBA00022526"/>
    </source>
</evidence>
<dbReference type="PRINTS" id="PR00079">
    <property type="entry name" value="G6PDHDRGNASE"/>
</dbReference>
<comment type="similarity">
    <text evidence="2">Belongs to the glucose-6-phosphate dehydrogenase family.</text>
</comment>
<evidence type="ECO:0000256" key="5">
    <source>
        <dbReference type="ARBA" id="ARBA00023002"/>
    </source>
</evidence>
<evidence type="ECO:0000256" key="2">
    <source>
        <dbReference type="ARBA" id="ARBA00009975"/>
    </source>
</evidence>
<protein>
    <recommendedName>
        <fullName evidence="10">Glucose-6-phosphate dehydrogenase C-terminal domain-containing protein</fullName>
    </recommendedName>
</protein>
<dbReference type="InterPro" id="IPR001282">
    <property type="entry name" value="G6P_DH"/>
</dbReference>
<gene>
    <name evidence="9" type="ORF">S03H2_42857</name>
</gene>
<proteinExistence type="inferred from homology"/>
<dbReference type="Pfam" id="PF02781">
    <property type="entry name" value="G6PD_C"/>
    <property type="match status" value="1"/>
</dbReference>
<dbReference type="GO" id="GO:0009051">
    <property type="term" value="P:pentose-phosphate shunt, oxidative branch"/>
    <property type="evidence" value="ECO:0007669"/>
    <property type="project" value="TreeGrafter"/>
</dbReference>
<feature type="domain" description="Glucose-6-phosphate dehydrogenase NAD-binding" evidence="7">
    <location>
        <begin position="2"/>
        <end position="104"/>
    </location>
</feature>
<dbReference type="SUPFAM" id="SSF51735">
    <property type="entry name" value="NAD(P)-binding Rossmann-fold domains"/>
    <property type="match status" value="1"/>
</dbReference>
<evidence type="ECO:0008006" key="10">
    <source>
        <dbReference type="Google" id="ProtNLM"/>
    </source>
</evidence>
<dbReference type="PANTHER" id="PTHR23429:SF0">
    <property type="entry name" value="GLUCOSE-6-PHOSPHATE 1-DEHYDROGENASE"/>
    <property type="match status" value="1"/>
</dbReference>
<evidence type="ECO:0000256" key="6">
    <source>
        <dbReference type="ARBA" id="ARBA00023277"/>
    </source>
</evidence>
<evidence type="ECO:0000313" key="9">
    <source>
        <dbReference type="EMBL" id="GAH65801.1"/>
    </source>
</evidence>
<dbReference type="UniPathway" id="UPA00115"/>
<accession>X1H6I0</accession>
<dbReference type="SUPFAM" id="SSF55347">
    <property type="entry name" value="Glyceraldehyde-3-phosphate dehydrogenase-like, C-terminal domain"/>
    <property type="match status" value="1"/>
</dbReference>
<dbReference type="InterPro" id="IPR019796">
    <property type="entry name" value="G6P_DH_AS"/>
</dbReference>
<sequence length="271" mass="30429">NPADFHTLRKRIEDLSVRKNVPANCLYYLATPPSLFVPVVDQLRHAGLTMKGSAGAPWSRIIVEKPFGSDLQSALALNEQITTAFDEDQIFRIDHYLGKETVQNIMVLRFANSIFEPVWNNKYVDHVQISASEALGVGRRGGYYDQTGAIRDMLQNHMMHLLALVAMEPPASLAADAIRNEKVQVLRSLRPISPLCAAKDVVRGQYVEGVVDGHEVPPYRREPGVAAESVTETFAALKVHIDNWRWAGVPFYLRTGKRLAERRTEISVHFK</sequence>
<name>X1H6I0_9ZZZZ</name>
<comment type="pathway">
    <text evidence="1">Carbohydrate degradation; pentose phosphate pathway; D-ribulose 5-phosphate from D-glucose 6-phosphate (oxidative stage): step 1/3.</text>
</comment>
<organism evidence="9">
    <name type="scientific">marine sediment metagenome</name>
    <dbReference type="NCBI Taxonomy" id="412755"/>
    <lineage>
        <taxon>unclassified sequences</taxon>
        <taxon>metagenomes</taxon>
        <taxon>ecological metagenomes</taxon>
    </lineage>
</organism>